<feature type="domain" description="Doubled CXXCH motif" evidence="2">
    <location>
        <begin position="232"/>
        <end position="280"/>
    </location>
</feature>
<dbReference type="NCBIfam" id="TIGR01905">
    <property type="entry name" value="paired_CXXCH_1"/>
    <property type="match status" value="2"/>
</dbReference>
<dbReference type="Pfam" id="PF09699">
    <property type="entry name" value="Paired_CXXCH_1"/>
    <property type="match status" value="3"/>
</dbReference>
<feature type="domain" description="Doubled CXXCH motif" evidence="2">
    <location>
        <begin position="44"/>
        <end position="82"/>
    </location>
</feature>
<dbReference type="RefSeq" id="WP_238134302.1">
    <property type="nucleotide sequence ID" value="NZ_BDGJ01000164.1"/>
</dbReference>
<dbReference type="AlphaFoldDB" id="A0A1Z5HW16"/>
<evidence type="ECO:0000259" key="2">
    <source>
        <dbReference type="Pfam" id="PF09699"/>
    </source>
</evidence>
<keyword evidence="4" id="KW-1185">Reference proteome</keyword>
<sequence length="384" mass="42761">MMIDLRGTVRAGRLTLTVLVLMALGSLLRISTGFGQYYPEPHGSYTSDTQFCAQCHTSHGAEGEKLINESSVTDLCYVCHSTVGQSVYDQVYDEFSKTYRHPVPEQVISCNNCHNPHLTPVSSPRILQASVNETVYYQGGGEKFCWSCHPAEETYYPQDGSGHDAGSLEPVSGTGISCNGCHEQHGSQYPYLLYLDNDRTLCYDCHSASSGSGWEGKSVYEDTYINAHESYECSSCHDPHGGPEEKYLIASYDMNASVNRSVYFDANDFKTCFRSNCHTETEILGSGSGFYDDQYNRNLHELHLDDTSKGTAVCRECHRPHGPLTAENPYEKHLVGFPAGTVSAYIYDDPTYKHNYNSIEGGACFLSCHDVNHDETNSVYRNVY</sequence>
<evidence type="ECO:0000313" key="3">
    <source>
        <dbReference type="EMBL" id="GAW93598.1"/>
    </source>
</evidence>
<dbReference type="EMBL" id="BDGJ01000164">
    <property type="protein sequence ID" value="GAW93598.1"/>
    <property type="molecule type" value="Genomic_DNA"/>
</dbReference>
<dbReference type="InterPro" id="IPR010177">
    <property type="entry name" value="Paired_CXXCH_1"/>
</dbReference>
<dbReference type="PANTHER" id="PTHR35038">
    <property type="entry name" value="DISSIMILATORY SULFITE REDUCTASE SIRA"/>
    <property type="match status" value="1"/>
</dbReference>
<gene>
    <name evidence="3" type="ORF">KKC1_27270</name>
</gene>
<reference evidence="4" key="1">
    <citation type="journal article" date="2017" name="Appl. Environ. Microbiol.">
        <title>Genomic Analysis of Calderihabitans maritimus KKC1, a Thermophilic, Hydrogenogenic, Carboxydotrophic Bacterium Isolated from Marine Sediment.</title>
        <authorList>
            <person name="Omae K."/>
            <person name="Yoneda Y."/>
            <person name="Fukuyama Y."/>
            <person name="Yoshida T."/>
            <person name="Sako Y."/>
        </authorList>
    </citation>
    <scope>NUCLEOTIDE SEQUENCE [LARGE SCALE GENOMIC DNA]</scope>
    <source>
        <strain evidence="4">KKC1</strain>
    </source>
</reference>
<protein>
    <submittedName>
        <fullName evidence="3">Cytochrome C family protein</fullName>
    </submittedName>
</protein>
<dbReference type="Proteomes" id="UP000197032">
    <property type="component" value="Unassembled WGS sequence"/>
</dbReference>
<keyword evidence="1" id="KW-0732">Signal</keyword>
<dbReference type="InterPro" id="IPR036280">
    <property type="entry name" value="Multihaem_cyt_sf"/>
</dbReference>
<organism evidence="3 4">
    <name type="scientific">Calderihabitans maritimus</name>
    <dbReference type="NCBI Taxonomy" id="1246530"/>
    <lineage>
        <taxon>Bacteria</taxon>
        <taxon>Bacillati</taxon>
        <taxon>Bacillota</taxon>
        <taxon>Clostridia</taxon>
        <taxon>Neomoorellales</taxon>
        <taxon>Calderihabitantaceae</taxon>
        <taxon>Calderihabitans</taxon>
    </lineage>
</organism>
<comment type="caution">
    <text evidence="3">The sequence shown here is derived from an EMBL/GenBank/DDBJ whole genome shotgun (WGS) entry which is preliminary data.</text>
</comment>
<evidence type="ECO:0000313" key="4">
    <source>
        <dbReference type="Proteomes" id="UP000197032"/>
    </source>
</evidence>
<name>A0A1Z5HW16_9FIRM</name>
<dbReference type="PANTHER" id="PTHR35038:SF6">
    <property type="entry name" value="SURFACE LOCALIZED DECAHEME CYTOCHROME C LIPOPROTEIN"/>
    <property type="match status" value="1"/>
</dbReference>
<dbReference type="InterPro" id="IPR051829">
    <property type="entry name" value="Multiheme_Cytochr_ET"/>
</dbReference>
<proteinExistence type="predicted"/>
<dbReference type="GO" id="GO:0016491">
    <property type="term" value="F:oxidoreductase activity"/>
    <property type="evidence" value="ECO:0007669"/>
    <property type="project" value="TreeGrafter"/>
</dbReference>
<dbReference type="SUPFAM" id="SSF48695">
    <property type="entry name" value="Multiheme cytochromes"/>
    <property type="match status" value="1"/>
</dbReference>
<evidence type="ECO:0000256" key="1">
    <source>
        <dbReference type="ARBA" id="ARBA00022729"/>
    </source>
</evidence>
<feature type="domain" description="Doubled CXXCH motif" evidence="2">
    <location>
        <begin position="175"/>
        <end position="208"/>
    </location>
</feature>
<dbReference type="Gene3D" id="1.10.1130.10">
    <property type="entry name" value="Flavocytochrome C3, Chain A"/>
    <property type="match status" value="2"/>
</dbReference>
<accession>A0A1Z5HW16</accession>